<organism evidence="1 2">
    <name type="scientific">Kocuria soli</name>
    <dbReference type="NCBI Taxonomy" id="2485125"/>
    <lineage>
        <taxon>Bacteria</taxon>
        <taxon>Bacillati</taxon>
        <taxon>Actinomycetota</taxon>
        <taxon>Actinomycetes</taxon>
        <taxon>Micrococcales</taxon>
        <taxon>Micrococcaceae</taxon>
        <taxon>Kocuria</taxon>
    </lineage>
</organism>
<dbReference type="SFLD" id="SFLDG01140">
    <property type="entry name" value="C2.B:_Phosphomannomutase_and_P"/>
    <property type="match status" value="1"/>
</dbReference>
<dbReference type="NCBIfam" id="TIGR00099">
    <property type="entry name" value="Cof-subfamily"/>
    <property type="match status" value="1"/>
</dbReference>
<dbReference type="Pfam" id="PF08282">
    <property type="entry name" value="Hydrolase_3"/>
    <property type="match status" value="1"/>
</dbReference>
<dbReference type="Gene3D" id="3.30.1240.10">
    <property type="match status" value="1"/>
</dbReference>
<gene>
    <name evidence="1" type="ORF">EDL96_12105</name>
</gene>
<dbReference type="InterPro" id="IPR036412">
    <property type="entry name" value="HAD-like_sf"/>
</dbReference>
<dbReference type="EMBL" id="RKMF01000017">
    <property type="protein sequence ID" value="ROZ61849.1"/>
    <property type="molecule type" value="Genomic_DNA"/>
</dbReference>
<protein>
    <submittedName>
        <fullName evidence="1">HAD family phosphatase</fullName>
    </submittedName>
</protein>
<dbReference type="RefSeq" id="WP_123826476.1">
    <property type="nucleotide sequence ID" value="NZ_RKMF01000017.1"/>
</dbReference>
<dbReference type="Proteomes" id="UP000270616">
    <property type="component" value="Unassembled WGS sequence"/>
</dbReference>
<dbReference type="Gene3D" id="3.40.50.1000">
    <property type="entry name" value="HAD superfamily/HAD-like"/>
    <property type="match status" value="1"/>
</dbReference>
<keyword evidence="2" id="KW-1185">Reference proteome</keyword>
<dbReference type="InterPro" id="IPR023214">
    <property type="entry name" value="HAD_sf"/>
</dbReference>
<evidence type="ECO:0000313" key="1">
    <source>
        <dbReference type="EMBL" id="ROZ61849.1"/>
    </source>
</evidence>
<dbReference type="GO" id="GO:0016791">
    <property type="term" value="F:phosphatase activity"/>
    <property type="evidence" value="ECO:0007669"/>
    <property type="project" value="TreeGrafter"/>
</dbReference>
<dbReference type="AlphaFoldDB" id="A0A3N3ZMF1"/>
<dbReference type="SUPFAM" id="SSF56784">
    <property type="entry name" value="HAD-like"/>
    <property type="match status" value="1"/>
</dbReference>
<proteinExistence type="predicted"/>
<dbReference type="GO" id="GO:0000287">
    <property type="term" value="F:magnesium ion binding"/>
    <property type="evidence" value="ECO:0007669"/>
    <property type="project" value="TreeGrafter"/>
</dbReference>
<dbReference type="GO" id="GO:0005829">
    <property type="term" value="C:cytosol"/>
    <property type="evidence" value="ECO:0007669"/>
    <property type="project" value="TreeGrafter"/>
</dbReference>
<evidence type="ECO:0000313" key="2">
    <source>
        <dbReference type="Proteomes" id="UP000270616"/>
    </source>
</evidence>
<dbReference type="PANTHER" id="PTHR10000:SF25">
    <property type="entry name" value="PHOSPHATASE YKRA-RELATED"/>
    <property type="match status" value="1"/>
</dbReference>
<dbReference type="OrthoDB" id="3180855at2"/>
<dbReference type="PANTHER" id="PTHR10000">
    <property type="entry name" value="PHOSPHOSERINE PHOSPHATASE"/>
    <property type="match status" value="1"/>
</dbReference>
<name>A0A3N3ZMF1_9MICC</name>
<accession>A0A3N3ZMF1</accession>
<reference evidence="1 2" key="1">
    <citation type="submission" date="2018-10" db="EMBL/GenBank/DDBJ databases">
        <title>Kocuria sp. M5W7-7, whole genome shotgun sequence.</title>
        <authorList>
            <person name="Tuo L."/>
        </authorList>
    </citation>
    <scope>NUCLEOTIDE SEQUENCE [LARGE SCALE GENOMIC DNA]</scope>
    <source>
        <strain evidence="1 2">M5W7-7</strain>
    </source>
</reference>
<dbReference type="SFLD" id="SFLDS00003">
    <property type="entry name" value="Haloacid_Dehalogenase"/>
    <property type="match status" value="1"/>
</dbReference>
<dbReference type="InterPro" id="IPR000150">
    <property type="entry name" value="Cof"/>
</dbReference>
<comment type="caution">
    <text evidence="1">The sequence shown here is derived from an EMBL/GenBank/DDBJ whole genome shotgun (WGS) entry which is preliminary data.</text>
</comment>
<sequence>MTDRKLVFLDVDGTLVDYRNTIPASAVDAVREARGRGHLVFLCTGRSKAEVYDELWEIGLDGLVGGNGSYAEYRDEVVLEQTMTAEQCRRVVDWLHERGLEFYLECNAGLFGSENFETAAQPTIRNYVRGKGTTDVESLTVRDVFPDMIFGADLYRTDVNKISFILSSVEDHHAATRDFPDLLSGTWGGRGAAALFGDLGVPNISKAYAIERLVEHVGARVEDTIGFGDATVDIPMLEVCGLGVAMGNGSEEIKAVAGHVTDDVEADGLANAFRHLGLVG</sequence>